<feature type="region of interest" description="Disordered" evidence="1">
    <location>
        <begin position="1"/>
        <end position="40"/>
    </location>
</feature>
<protein>
    <recommendedName>
        <fullName evidence="4">F-box domain-containing protein</fullName>
    </recommendedName>
</protein>
<feature type="compositionally biased region" description="Basic and acidic residues" evidence="1">
    <location>
        <begin position="442"/>
        <end position="452"/>
    </location>
</feature>
<dbReference type="EMBL" id="MCGR01000006">
    <property type="protein sequence ID" value="ORY89426.1"/>
    <property type="molecule type" value="Genomic_DNA"/>
</dbReference>
<evidence type="ECO:0000313" key="2">
    <source>
        <dbReference type="EMBL" id="ORY89426.1"/>
    </source>
</evidence>
<keyword evidence="3" id="KW-1185">Reference proteome</keyword>
<organism evidence="2 3">
    <name type="scientific">Leucosporidium creatinivorum</name>
    <dbReference type="NCBI Taxonomy" id="106004"/>
    <lineage>
        <taxon>Eukaryota</taxon>
        <taxon>Fungi</taxon>
        <taxon>Dikarya</taxon>
        <taxon>Basidiomycota</taxon>
        <taxon>Pucciniomycotina</taxon>
        <taxon>Microbotryomycetes</taxon>
        <taxon>Leucosporidiales</taxon>
        <taxon>Leucosporidium</taxon>
    </lineage>
</organism>
<evidence type="ECO:0000256" key="1">
    <source>
        <dbReference type="SAM" id="MobiDB-lite"/>
    </source>
</evidence>
<name>A0A1Y2FZ88_9BASI</name>
<feature type="compositionally biased region" description="Low complexity" evidence="1">
    <location>
        <begin position="17"/>
        <end position="33"/>
    </location>
</feature>
<sequence length="452" mass="50116">MATRTLPPSRTRRRVISLSLSPSSSTSATGSAPPLAPKSLPPSPISSLPAEVLALIIEFAGGCRYERKPVLVRTALVARAWREPSQRLLFRHPWIISSLTADRWLASEARKRYRVTSAALSGSLEGIGGLADRMAGRIDRTLKVCAELHGVETLSLCLYTAVGRHMFELPALSSLRRLIFEDEGGVQTPASCVVHHIKPSFSLESLQLDGTVLPVIDAQFHAFAEPGKLKQLSLSLPESTPFTLNFPGPRSPATIDLPLLLARFPLVAPSLRTLALTRSAMTFLAKHPHLLHHCDQLEELFFKSDVIPSLTATLDALPSECPLTRIKMWCSAGTSVDDLIPLLDHPVLAKVTYWKFVPSTPTFGWYRKDGNIDPRRFEEACSQRGIKVAWDLHVSSWVAFFFRDPRLLPPYKPTFCLHSRSSSPSMARFGPSRSPSRVSKMGRHESLHEREE</sequence>
<comment type="caution">
    <text evidence="2">The sequence shown here is derived from an EMBL/GenBank/DDBJ whole genome shotgun (WGS) entry which is preliminary data.</text>
</comment>
<proteinExistence type="predicted"/>
<reference evidence="2 3" key="1">
    <citation type="submission" date="2016-07" db="EMBL/GenBank/DDBJ databases">
        <title>Pervasive Adenine N6-methylation of Active Genes in Fungi.</title>
        <authorList>
            <consortium name="DOE Joint Genome Institute"/>
            <person name="Mondo S.J."/>
            <person name="Dannebaum R.O."/>
            <person name="Kuo R.C."/>
            <person name="Labutti K."/>
            <person name="Haridas S."/>
            <person name="Kuo A."/>
            <person name="Salamov A."/>
            <person name="Ahrendt S.R."/>
            <person name="Lipzen A."/>
            <person name="Sullivan W."/>
            <person name="Andreopoulos W.B."/>
            <person name="Clum A."/>
            <person name="Lindquist E."/>
            <person name="Daum C."/>
            <person name="Ramamoorthy G.K."/>
            <person name="Gryganskyi A."/>
            <person name="Culley D."/>
            <person name="Magnuson J.K."/>
            <person name="James T.Y."/>
            <person name="O'Malley M.A."/>
            <person name="Stajich J.E."/>
            <person name="Spatafora J.W."/>
            <person name="Visel A."/>
            <person name="Grigoriev I.V."/>
        </authorList>
    </citation>
    <scope>NUCLEOTIDE SEQUENCE [LARGE SCALE GENOMIC DNA]</scope>
    <source>
        <strain evidence="2 3">62-1032</strain>
    </source>
</reference>
<evidence type="ECO:0008006" key="4">
    <source>
        <dbReference type="Google" id="ProtNLM"/>
    </source>
</evidence>
<dbReference type="InParanoid" id="A0A1Y2FZ88"/>
<accession>A0A1Y2FZ88</accession>
<gene>
    <name evidence="2" type="ORF">BCR35DRAFT_300609</name>
</gene>
<dbReference type="Proteomes" id="UP000193467">
    <property type="component" value="Unassembled WGS sequence"/>
</dbReference>
<feature type="region of interest" description="Disordered" evidence="1">
    <location>
        <begin position="420"/>
        <end position="452"/>
    </location>
</feature>
<dbReference type="AlphaFoldDB" id="A0A1Y2FZ88"/>
<evidence type="ECO:0000313" key="3">
    <source>
        <dbReference type="Proteomes" id="UP000193467"/>
    </source>
</evidence>